<dbReference type="PROSITE" id="PS50893">
    <property type="entry name" value="ABC_TRANSPORTER_2"/>
    <property type="match status" value="1"/>
</dbReference>
<evidence type="ECO:0000256" key="6">
    <source>
        <dbReference type="ARBA" id="ARBA00022989"/>
    </source>
</evidence>
<evidence type="ECO:0000256" key="2">
    <source>
        <dbReference type="ARBA" id="ARBA00005417"/>
    </source>
</evidence>
<evidence type="ECO:0000256" key="8">
    <source>
        <dbReference type="SAM" id="Phobius"/>
    </source>
</evidence>
<name>A0ABS5CYC5_9MOLU</name>
<dbReference type="PANTHER" id="PTHR43394:SF1">
    <property type="entry name" value="ATP-BINDING CASSETTE SUB-FAMILY B MEMBER 10, MITOCHONDRIAL"/>
    <property type="match status" value="1"/>
</dbReference>
<gene>
    <name evidence="11" type="ORF">CHTY_001925</name>
</gene>
<comment type="similarity">
    <text evidence="2">Belongs to the ABC transporter superfamily.</text>
</comment>
<feature type="transmembrane region" description="Helical" evidence="8">
    <location>
        <begin position="152"/>
        <end position="172"/>
    </location>
</feature>
<keyword evidence="7 8" id="KW-0472">Membrane</keyword>
<proteinExistence type="inferred from homology"/>
<sequence length="579" mass="65992">MKIIWKYLIKYKALLFLNLIAVLFVCFGELGIPFVIGKYIVDYANNKLDPLHLLLILILFACCGFVGNLILNYCSSRVSSLLFRDLSGDIFKKVQTFSPAEIQQLGITSLLSRTTSGVSQIMNFISVFYRTAVVSPIMLIISVIAICYVASFLILGILFIFPFLILVLIIIIKKCYRLSQEQQKKLDNLNVITRENLIGIKSIRAFRQSNYETQRFAKVNKKYSRFSIKLFSFMVSIDPIFYFFLNFSILINFGIGAIILTDSNYRNLFPNFTIGRLLSCIDYQFHVLFSILDFLLLFMMFPKTLVSIKRIEQLLSMTPTIKNTISPLQPQIPFHKLSFENVTFSYPNTSKPTLTNINFTLNQGEVIAFVGATGAGKSTLIGLIPRFYDVNQGVIKINDINIKEYDLAYLRNKISFISQKNVLFKGTIRSNLAFGKNDPQKEQMLEALRLAQAQNIIQNKSHKLQDRVSEFGANFSGGQKQRLSMARGFIKKPDIYIFDDSFSALDYQTEYEIRKAFLEMKQKALILIVAQRLTSVLTADKIVVLDEGCIVAIGTHEELIKNCLLYQEIAKSQNLEVSL</sequence>
<comment type="subcellular location">
    <subcellularLocation>
        <location evidence="1">Cell membrane</location>
        <topology evidence="1">Multi-pass membrane protein</topology>
    </subcellularLocation>
</comment>
<dbReference type="Pfam" id="PF00005">
    <property type="entry name" value="ABC_tran"/>
    <property type="match status" value="1"/>
</dbReference>
<dbReference type="InterPro" id="IPR003593">
    <property type="entry name" value="AAA+_ATPase"/>
</dbReference>
<keyword evidence="6 8" id="KW-1133">Transmembrane helix</keyword>
<dbReference type="InterPro" id="IPR017871">
    <property type="entry name" value="ABC_transporter-like_CS"/>
</dbReference>
<evidence type="ECO:0000256" key="7">
    <source>
        <dbReference type="ARBA" id="ARBA00023136"/>
    </source>
</evidence>
<dbReference type="GO" id="GO:0005524">
    <property type="term" value="F:ATP binding"/>
    <property type="evidence" value="ECO:0007669"/>
    <property type="project" value="UniProtKB-KW"/>
</dbReference>
<dbReference type="InterPro" id="IPR011527">
    <property type="entry name" value="ABC1_TM_dom"/>
</dbReference>
<feature type="transmembrane region" description="Helical" evidence="8">
    <location>
        <begin position="52"/>
        <end position="74"/>
    </location>
</feature>
<keyword evidence="5 11" id="KW-0067">ATP-binding</keyword>
<dbReference type="Proteomes" id="UP001195571">
    <property type="component" value="Unassembled WGS sequence"/>
</dbReference>
<feature type="transmembrane region" description="Helical" evidence="8">
    <location>
        <begin position="240"/>
        <end position="261"/>
    </location>
</feature>
<dbReference type="Gene3D" id="3.40.50.300">
    <property type="entry name" value="P-loop containing nucleotide triphosphate hydrolases"/>
    <property type="match status" value="1"/>
</dbReference>
<dbReference type="SUPFAM" id="SSF90123">
    <property type="entry name" value="ABC transporter transmembrane region"/>
    <property type="match status" value="1"/>
</dbReference>
<protein>
    <submittedName>
        <fullName evidence="11">ABC transporter ATP-binding protein</fullName>
    </submittedName>
</protein>
<evidence type="ECO:0000256" key="3">
    <source>
        <dbReference type="ARBA" id="ARBA00022692"/>
    </source>
</evidence>
<organism evidence="11 12">
    <name type="scientific">Candidatus Phytoplasma meliae</name>
    <dbReference type="NCBI Taxonomy" id="1848402"/>
    <lineage>
        <taxon>Bacteria</taxon>
        <taxon>Bacillati</taxon>
        <taxon>Mycoplasmatota</taxon>
        <taxon>Mollicutes</taxon>
        <taxon>Acholeplasmatales</taxon>
        <taxon>Acholeplasmataceae</taxon>
        <taxon>Candidatus Phytoplasma</taxon>
        <taxon>16SrXIII (Mexican periwinkle virescence group)</taxon>
    </lineage>
</organism>
<dbReference type="Pfam" id="PF00664">
    <property type="entry name" value="ABC_membrane"/>
    <property type="match status" value="1"/>
</dbReference>
<accession>A0ABS5CYC5</accession>
<evidence type="ECO:0000256" key="4">
    <source>
        <dbReference type="ARBA" id="ARBA00022741"/>
    </source>
</evidence>
<dbReference type="EMBL" id="JACAOD020000007">
    <property type="protein sequence ID" value="MBP5835977.1"/>
    <property type="molecule type" value="Genomic_DNA"/>
</dbReference>
<feature type="domain" description="ABC transporter" evidence="9">
    <location>
        <begin position="337"/>
        <end position="572"/>
    </location>
</feature>
<dbReference type="PROSITE" id="PS00211">
    <property type="entry name" value="ABC_TRANSPORTER_1"/>
    <property type="match status" value="1"/>
</dbReference>
<dbReference type="SUPFAM" id="SSF52540">
    <property type="entry name" value="P-loop containing nucleoside triphosphate hydrolases"/>
    <property type="match status" value="1"/>
</dbReference>
<dbReference type="PROSITE" id="PS50929">
    <property type="entry name" value="ABC_TM1F"/>
    <property type="match status" value="1"/>
</dbReference>
<dbReference type="InterPro" id="IPR036640">
    <property type="entry name" value="ABC1_TM_sf"/>
</dbReference>
<feature type="domain" description="ABC transmembrane type-1" evidence="10">
    <location>
        <begin position="16"/>
        <end position="303"/>
    </location>
</feature>
<dbReference type="RefSeq" id="WP_203552240.1">
    <property type="nucleotide sequence ID" value="NZ_JACAOD020000007.1"/>
</dbReference>
<dbReference type="InterPro" id="IPR039421">
    <property type="entry name" value="Type_1_exporter"/>
</dbReference>
<keyword evidence="4" id="KW-0547">Nucleotide-binding</keyword>
<dbReference type="InterPro" id="IPR003439">
    <property type="entry name" value="ABC_transporter-like_ATP-bd"/>
</dbReference>
<keyword evidence="3 8" id="KW-0812">Transmembrane</keyword>
<dbReference type="Gene3D" id="1.20.1560.10">
    <property type="entry name" value="ABC transporter type 1, transmembrane domain"/>
    <property type="match status" value="1"/>
</dbReference>
<dbReference type="InterPro" id="IPR027417">
    <property type="entry name" value="P-loop_NTPase"/>
</dbReference>
<keyword evidence="12" id="KW-1185">Reference proteome</keyword>
<feature type="transmembrane region" description="Helical" evidence="8">
    <location>
        <begin position="281"/>
        <end position="301"/>
    </location>
</feature>
<dbReference type="CDD" id="cd18548">
    <property type="entry name" value="ABC_6TM_Tm287_like"/>
    <property type="match status" value="1"/>
</dbReference>
<evidence type="ECO:0000259" key="10">
    <source>
        <dbReference type="PROSITE" id="PS50929"/>
    </source>
</evidence>
<comment type="caution">
    <text evidence="11">The sequence shown here is derived from an EMBL/GenBank/DDBJ whole genome shotgun (WGS) entry which is preliminary data.</text>
</comment>
<feature type="transmembrane region" description="Helical" evidence="8">
    <location>
        <begin position="127"/>
        <end position="146"/>
    </location>
</feature>
<reference evidence="11" key="1">
    <citation type="submission" date="2021-04" db="EMBL/GenBank/DDBJ databases">
        <title>Genomic features of Candidatus Phytoplasma meliae isolate ChTYXIII (1SrXIII-G).</title>
        <authorList>
            <person name="Fernandez F.D."/>
            <person name="Conci L.R."/>
        </authorList>
    </citation>
    <scope>NUCLEOTIDE SEQUENCE [LARGE SCALE GENOMIC DNA]</scope>
    <source>
        <strain evidence="11">ChTYXIII-Mo</strain>
    </source>
</reference>
<dbReference type="SMART" id="SM00382">
    <property type="entry name" value="AAA"/>
    <property type="match status" value="1"/>
</dbReference>
<evidence type="ECO:0000256" key="1">
    <source>
        <dbReference type="ARBA" id="ARBA00004651"/>
    </source>
</evidence>
<evidence type="ECO:0000313" key="12">
    <source>
        <dbReference type="Proteomes" id="UP001195571"/>
    </source>
</evidence>
<evidence type="ECO:0000313" key="11">
    <source>
        <dbReference type="EMBL" id="MBP5835977.1"/>
    </source>
</evidence>
<evidence type="ECO:0000259" key="9">
    <source>
        <dbReference type="PROSITE" id="PS50893"/>
    </source>
</evidence>
<evidence type="ECO:0000256" key="5">
    <source>
        <dbReference type="ARBA" id="ARBA00022840"/>
    </source>
</evidence>
<dbReference type="PANTHER" id="PTHR43394">
    <property type="entry name" value="ATP-DEPENDENT PERMEASE MDL1, MITOCHONDRIAL"/>
    <property type="match status" value="1"/>
</dbReference>